<proteinExistence type="inferred from homology"/>
<dbReference type="Proteomes" id="UP000008142">
    <property type="component" value="Unassembled WGS sequence"/>
</dbReference>
<evidence type="ECO:0000313" key="4">
    <source>
        <dbReference type="EMBL" id="QSS57106.1"/>
    </source>
</evidence>
<dbReference type="STRING" id="544711.F0UIY0"/>
<feature type="compositionally biased region" description="Low complexity" evidence="2">
    <location>
        <begin position="1"/>
        <end position="24"/>
    </location>
</feature>
<dbReference type="GO" id="GO:0019722">
    <property type="term" value="P:calcium-mediated signaling"/>
    <property type="evidence" value="ECO:0007669"/>
    <property type="project" value="InterPro"/>
</dbReference>
<feature type="compositionally biased region" description="Low complexity" evidence="2">
    <location>
        <begin position="250"/>
        <end position="263"/>
    </location>
</feature>
<dbReference type="EMBL" id="DS990639">
    <property type="protein sequence ID" value="EGC46477.1"/>
    <property type="molecule type" value="Genomic_DNA"/>
</dbReference>
<dbReference type="GO" id="GO:0003676">
    <property type="term" value="F:nucleic acid binding"/>
    <property type="evidence" value="ECO:0007669"/>
    <property type="project" value="InterPro"/>
</dbReference>
<dbReference type="GO" id="GO:0005737">
    <property type="term" value="C:cytoplasm"/>
    <property type="evidence" value="ECO:0007669"/>
    <property type="project" value="TreeGrafter"/>
</dbReference>
<dbReference type="FunFam" id="3.30.70.330:FF:000503">
    <property type="entry name" value="Calcineurin binding protein, putative"/>
    <property type="match status" value="1"/>
</dbReference>
<evidence type="ECO:0000313" key="3">
    <source>
        <dbReference type="EMBL" id="EGC46477.1"/>
    </source>
</evidence>
<sequence>MLRQSASSTDSFSSADSPSSHTATCASRASPSPSERKKGLSLDLSNLPPPIQPSPPSNTLLITELYDLSLFQPSSLDAIKAQISRITPLNSFSPLPSLRRIVCSFTSIPAAIRIRQLLDGEAILGKNVRARVYFGENTPVEDAEERRKRNLLEAPKSQKLFFISPPPSPPHGWMMRNEGPPNKEVHATDLAEALGRLGTITTDATGSDGFDSAAAAAAAGGIDGMAAQDPDTPISISSDVYMHGNDQEGSSAAARRASYPRAPGLSGERSGSSTLIYDPEHHGSSPHLPAVMVEDTTVGGDVSDMEMEMEMDNDSFGLGKRIIAHTARPPVELME</sequence>
<dbReference type="OMA" id="RIVCSFH"/>
<dbReference type="InterPro" id="IPR012677">
    <property type="entry name" value="Nucleotide-bd_a/b_plait_sf"/>
</dbReference>
<accession>F0UIY0</accession>
<dbReference type="PANTHER" id="PTHR10300:SF14">
    <property type="entry name" value="PROTEIN SARAH"/>
    <property type="match status" value="1"/>
</dbReference>
<comment type="similarity">
    <text evidence="1">Belongs to the RCAN family.</text>
</comment>
<dbReference type="GO" id="GO:0005634">
    <property type="term" value="C:nucleus"/>
    <property type="evidence" value="ECO:0007669"/>
    <property type="project" value="TreeGrafter"/>
</dbReference>
<evidence type="ECO:0000256" key="2">
    <source>
        <dbReference type="SAM" id="MobiDB-lite"/>
    </source>
</evidence>
<dbReference type="InterPro" id="IPR006931">
    <property type="entry name" value="Calcipressin"/>
</dbReference>
<dbReference type="OrthoDB" id="17212at2759"/>
<dbReference type="Gene3D" id="3.30.70.330">
    <property type="match status" value="1"/>
</dbReference>
<dbReference type="AlphaFoldDB" id="F0UIY0"/>
<organism evidence="5">
    <name type="scientific">Ajellomyces capsulatus (strain H88)</name>
    <name type="common">Darling's disease fungus</name>
    <name type="synonym">Histoplasma capsulatum</name>
    <dbReference type="NCBI Taxonomy" id="544711"/>
    <lineage>
        <taxon>Eukaryota</taxon>
        <taxon>Fungi</taxon>
        <taxon>Dikarya</taxon>
        <taxon>Ascomycota</taxon>
        <taxon>Pezizomycotina</taxon>
        <taxon>Eurotiomycetes</taxon>
        <taxon>Eurotiomycetidae</taxon>
        <taxon>Onygenales</taxon>
        <taxon>Ajellomycetaceae</taxon>
        <taxon>Histoplasma</taxon>
    </lineage>
</organism>
<evidence type="ECO:0000256" key="1">
    <source>
        <dbReference type="ARBA" id="ARBA00008209"/>
    </source>
</evidence>
<name>F0UIY0_AJEC8</name>
<reference evidence="4" key="2">
    <citation type="submission" date="2021-01" db="EMBL/GenBank/DDBJ databases">
        <title>Chromosome-level genome assembly of a human fungal pathogen reveals clustering of transcriptionally co-regulated genes.</title>
        <authorList>
            <person name="Voorhies M."/>
            <person name="Cohen S."/>
            <person name="Shea T.P."/>
            <person name="Petrus S."/>
            <person name="Munoz J.F."/>
            <person name="Poplawski S."/>
            <person name="Goldman W.E."/>
            <person name="Michael T."/>
            <person name="Cuomo C.A."/>
            <person name="Sil A."/>
            <person name="Beyhan S."/>
        </authorList>
    </citation>
    <scope>NUCLEOTIDE SEQUENCE</scope>
    <source>
        <strain evidence="4">H88</strain>
    </source>
</reference>
<dbReference type="Proteomes" id="UP000663419">
    <property type="component" value="Chromosome 5"/>
</dbReference>
<dbReference type="GO" id="GO:0008597">
    <property type="term" value="F:calcium-dependent protein serine/threonine phosphatase regulator activity"/>
    <property type="evidence" value="ECO:0007669"/>
    <property type="project" value="TreeGrafter"/>
</dbReference>
<reference evidence="5" key="1">
    <citation type="submission" date="2008-07" db="EMBL/GenBank/DDBJ databases">
        <title>Annotation of Ajellomyces capsulatus strain H88.</title>
        <authorList>
            <person name="Champion M."/>
            <person name="Cuomo C."/>
            <person name="Ma L.-J."/>
            <person name="Henn M.R."/>
            <person name="Sil A."/>
            <person name="Goldman B."/>
            <person name="Young S.K."/>
            <person name="Kodira C.D."/>
            <person name="Zeng Q."/>
            <person name="Koehrsen M."/>
            <person name="Alvarado L."/>
            <person name="Berlin A."/>
            <person name="Borenstein D."/>
            <person name="Chen Z."/>
            <person name="Engels R."/>
            <person name="Freedman E."/>
            <person name="Gellesch M."/>
            <person name="Goldberg J."/>
            <person name="Griggs A."/>
            <person name="Gujja S."/>
            <person name="Heiman D."/>
            <person name="Hepburn T."/>
            <person name="Howarth C."/>
            <person name="Jen D."/>
            <person name="Larson L."/>
            <person name="Lewis B."/>
            <person name="Mehta T."/>
            <person name="Park D."/>
            <person name="Pearson M."/>
            <person name="Roberts A."/>
            <person name="Saif S."/>
            <person name="Shea T."/>
            <person name="Shenoy N."/>
            <person name="Sisk P."/>
            <person name="Stolte C."/>
            <person name="Sykes S."/>
            <person name="Walk T."/>
            <person name="White J."/>
            <person name="Yandava C."/>
            <person name="Klein B."/>
            <person name="McEwen J.G."/>
            <person name="Puccia R."/>
            <person name="Goldman G.H."/>
            <person name="Felipe M.S."/>
            <person name="Nino-Vega G."/>
            <person name="San-Blas G."/>
            <person name="Taylor J."/>
            <person name="Mendoza L."/>
            <person name="Galagan J."/>
            <person name="Nusbaum C."/>
            <person name="Birren B."/>
        </authorList>
    </citation>
    <scope>NUCLEOTIDE SEQUENCE [LARGE SCALE GENOMIC DNA]</scope>
    <source>
        <strain evidence="5">H88</strain>
    </source>
</reference>
<dbReference type="Pfam" id="PF04847">
    <property type="entry name" value="Calcipressin"/>
    <property type="match status" value="1"/>
</dbReference>
<gene>
    <name evidence="3" type="ORF">HCEG_05692</name>
    <name evidence="4" type="ORF">I7I53_05504</name>
</gene>
<dbReference type="VEuPathDB" id="FungiDB:I7I53_05504"/>
<dbReference type="InterPro" id="IPR035979">
    <property type="entry name" value="RBD_domain_sf"/>
</dbReference>
<feature type="region of interest" description="Disordered" evidence="2">
    <location>
        <begin position="1"/>
        <end position="58"/>
    </location>
</feature>
<dbReference type="PANTHER" id="PTHR10300">
    <property type="entry name" value="CALCIPRESSIN"/>
    <property type="match status" value="1"/>
</dbReference>
<feature type="compositionally biased region" description="Pro residues" evidence="2">
    <location>
        <begin position="47"/>
        <end position="56"/>
    </location>
</feature>
<protein>
    <submittedName>
        <fullName evidence="3">Calcineurin binding protein</fullName>
    </submittedName>
</protein>
<dbReference type="HOGENOM" id="CLU_050705_0_0_1"/>
<feature type="region of interest" description="Disordered" evidence="2">
    <location>
        <begin position="239"/>
        <end position="291"/>
    </location>
</feature>
<evidence type="ECO:0000313" key="5">
    <source>
        <dbReference type="Proteomes" id="UP000008142"/>
    </source>
</evidence>
<dbReference type="SUPFAM" id="SSF54928">
    <property type="entry name" value="RNA-binding domain, RBD"/>
    <property type="match status" value="1"/>
</dbReference>
<dbReference type="EMBL" id="CP069106">
    <property type="protein sequence ID" value="QSS57106.1"/>
    <property type="molecule type" value="Genomic_DNA"/>
</dbReference>